<dbReference type="AlphaFoldDB" id="A0AAW1T149"/>
<evidence type="ECO:0000256" key="1">
    <source>
        <dbReference type="SAM" id="SignalP"/>
    </source>
</evidence>
<feature type="chain" id="PRO_5043844840" evidence="1">
    <location>
        <begin position="17"/>
        <end position="62"/>
    </location>
</feature>
<dbReference type="EMBL" id="JALJOV010000503">
    <property type="protein sequence ID" value="KAK9863200.1"/>
    <property type="molecule type" value="Genomic_DNA"/>
</dbReference>
<dbReference type="Proteomes" id="UP001485043">
    <property type="component" value="Unassembled WGS sequence"/>
</dbReference>
<gene>
    <name evidence="2" type="ORF">WJX84_004353</name>
</gene>
<reference evidence="2 3" key="1">
    <citation type="journal article" date="2024" name="Nat. Commun.">
        <title>Phylogenomics reveals the evolutionary origins of lichenization in chlorophyte algae.</title>
        <authorList>
            <person name="Puginier C."/>
            <person name="Libourel C."/>
            <person name="Otte J."/>
            <person name="Skaloud P."/>
            <person name="Haon M."/>
            <person name="Grisel S."/>
            <person name="Petersen M."/>
            <person name="Berrin J.G."/>
            <person name="Delaux P.M."/>
            <person name="Dal Grande F."/>
            <person name="Keller J."/>
        </authorList>
    </citation>
    <scope>NUCLEOTIDE SEQUENCE [LARGE SCALE GENOMIC DNA]</scope>
    <source>
        <strain evidence="2 3">SAG 2523</strain>
    </source>
</reference>
<comment type="caution">
    <text evidence="2">The sequence shown here is derived from an EMBL/GenBank/DDBJ whole genome shotgun (WGS) entry which is preliminary data.</text>
</comment>
<evidence type="ECO:0000313" key="3">
    <source>
        <dbReference type="Proteomes" id="UP001485043"/>
    </source>
</evidence>
<proteinExistence type="predicted"/>
<evidence type="ECO:0000313" key="2">
    <source>
        <dbReference type="EMBL" id="KAK9863200.1"/>
    </source>
</evidence>
<protein>
    <submittedName>
        <fullName evidence="2">Uncharacterized protein</fullName>
    </submittedName>
</protein>
<keyword evidence="1" id="KW-0732">Signal</keyword>
<feature type="non-terminal residue" evidence="2">
    <location>
        <position position="62"/>
    </location>
</feature>
<sequence length="62" mass="6719">MQLLLAAVLCAAFAAASPIEPGWFFSSLPSSAAEGTKVNAGSDAYTIYHNLWYHNQRYLALV</sequence>
<organism evidence="2 3">
    <name type="scientific">Apatococcus fuscideae</name>
    <dbReference type="NCBI Taxonomy" id="2026836"/>
    <lineage>
        <taxon>Eukaryota</taxon>
        <taxon>Viridiplantae</taxon>
        <taxon>Chlorophyta</taxon>
        <taxon>core chlorophytes</taxon>
        <taxon>Trebouxiophyceae</taxon>
        <taxon>Chlorellales</taxon>
        <taxon>Chlorellaceae</taxon>
        <taxon>Apatococcus</taxon>
    </lineage>
</organism>
<keyword evidence="3" id="KW-1185">Reference proteome</keyword>
<name>A0AAW1T149_9CHLO</name>
<accession>A0AAW1T149</accession>
<feature type="signal peptide" evidence="1">
    <location>
        <begin position="1"/>
        <end position="16"/>
    </location>
</feature>